<feature type="compositionally biased region" description="Basic residues" evidence="1">
    <location>
        <begin position="12"/>
        <end position="23"/>
    </location>
</feature>
<accession>A0ABQ5KPN7</accession>
<dbReference type="InterPro" id="IPR048337">
    <property type="entry name" value="FAM50A/XAP5_C"/>
</dbReference>
<evidence type="ECO:0000313" key="3">
    <source>
        <dbReference type="EMBL" id="GKT34478.1"/>
    </source>
</evidence>
<feature type="domain" description="FAM50A/XAP5 C-terminal" evidence="2">
    <location>
        <begin position="107"/>
        <end position="230"/>
    </location>
</feature>
<dbReference type="Pfam" id="PF04921">
    <property type="entry name" value="XAP5"/>
    <property type="match status" value="1"/>
</dbReference>
<evidence type="ECO:0000313" key="4">
    <source>
        <dbReference type="Proteomes" id="UP001057375"/>
    </source>
</evidence>
<protein>
    <submittedName>
        <fullName evidence="3">XAP5 protein like protein</fullName>
    </submittedName>
</protein>
<dbReference type="PANTHER" id="PTHR12722">
    <property type="entry name" value="XAP-5 PROTEIN-RELATED"/>
    <property type="match status" value="1"/>
</dbReference>
<proteinExistence type="predicted"/>
<dbReference type="PANTHER" id="PTHR12722:SF0">
    <property type="entry name" value="PROTEIN FAM50A"/>
    <property type="match status" value="1"/>
</dbReference>
<evidence type="ECO:0000259" key="2">
    <source>
        <dbReference type="Pfam" id="PF04921"/>
    </source>
</evidence>
<evidence type="ECO:0000256" key="1">
    <source>
        <dbReference type="SAM" id="MobiDB-lite"/>
    </source>
</evidence>
<feature type="region of interest" description="Disordered" evidence="1">
    <location>
        <begin position="1"/>
        <end position="29"/>
    </location>
</feature>
<dbReference type="InterPro" id="IPR007005">
    <property type="entry name" value="XAP5"/>
</dbReference>
<sequence>MHFKPTSQSHDRTKKKTKQKKKMTSFGGNDDLFPIKVKISQKKRKSKAIAHKLGHKVDKRPHVTKPLRDISIPDYLPNGYKEEERLAKLMELRKDFKKQLEREKSKDITVLFSFYDGHGSRGEVTVKKGETIGDFIMKALQTHAVPRSFSILPPSAFLFVKEDLILPHDMTFVDVEHGCRGVTGKMDSWGEDMVRTAMSTEVRESHVGKLVKKDYYMRHKHIYPLTNWKAID</sequence>
<keyword evidence="4" id="KW-1185">Reference proteome</keyword>
<reference evidence="3" key="1">
    <citation type="submission" date="2022-03" db="EMBL/GenBank/DDBJ databases">
        <title>Draft genome sequence of Aduncisulcus paluster, a free-living microaerophilic Fornicata.</title>
        <authorList>
            <person name="Yuyama I."/>
            <person name="Kume K."/>
            <person name="Tamura T."/>
            <person name="Inagaki Y."/>
            <person name="Hashimoto T."/>
        </authorList>
    </citation>
    <scope>NUCLEOTIDE SEQUENCE</scope>
    <source>
        <strain evidence="3">NY0171</strain>
    </source>
</reference>
<organism evidence="3 4">
    <name type="scientific">Aduncisulcus paluster</name>
    <dbReference type="NCBI Taxonomy" id="2918883"/>
    <lineage>
        <taxon>Eukaryota</taxon>
        <taxon>Metamonada</taxon>
        <taxon>Carpediemonas-like organisms</taxon>
        <taxon>Aduncisulcus</taxon>
    </lineage>
</organism>
<name>A0ABQ5KPN7_9EUKA</name>
<gene>
    <name evidence="3" type="ORF">ADUPG1_007826</name>
</gene>
<dbReference type="Proteomes" id="UP001057375">
    <property type="component" value="Unassembled WGS sequence"/>
</dbReference>
<dbReference type="EMBL" id="BQXS01010818">
    <property type="protein sequence ID" value="GKT34478.1"/>
    <property type="molecule type" value="Genomic_DNA"/>
</dbReference>
<comment type="caution">
    <text evidence="3">The sequence shown here is derived from an EMBL/GenBank/DDBJ whole genome shotgun (WGS) entry which is preliminary data.</text>
</comment>